<dbReference type="GO" id="GO:0032968">
    <property type="term" value="P:positive regulation of transcription elongation by RNA polymerase II"/>
    <property type="evidence" value="ECO:0007669"/>
    <property type="project" value="TreeGrafter"/>
</dbReference>
<dbReference type="AlphaFoldDB" id="A0A1I7RK65"/>
<dbReference type="eggNOG" id="KOG2428">
    <property type="taxonomic scope" value="Eukaryota"/>
</dbReference>
<evidence type="ECO:0000313" key="5">
    <source>
        <dbReference type="WBParaSite" id="BXY_0109800.1"/>
    </source>
</evidence>
<dbReference type="Proteomes" id="UP000095284">
    <property type="component" value="Unplaced"/>
</dbReference>
<dbReference type="EMBL" id="CAJFDI010000006">
    <property type="protein sequence ID" value="CAD5235223.1"/>
    <property type="molecule type" value="Genomic_DNA"/>
</dbReference>
<feature type="compositionally biased region" description="Basic and acidic residues" evidence="1">
    <location>
        <begin position="478"/>
        <end position="491"/>
    </location>
</feature>
<feature type="compositionally biased region" description="Acidic residues" evidence="1">
    <location>
        <begin position="443"/>
        <end position="452"/>
    </location>
</feature>
<organism evidence="3 5">
    <name type="scientific">Bursaphelenchus xylophilus</name>
    <name type="common">Pinewood nematode worm</name>
    <name type="synonym">Aphelenchoides xylophilus</name>
    <dbReference type="NCBI Taxonomy" id="6326"/>
    <lineage>
        <taxon>Eukaryota</taxon>
        <taxon>Metazoa</taxon>
        <taxon>Ecdysozoa</taxon>
        <taxon>Nematoda</taxon>
        <taxon>Chromadorea</taxon>
        <taxon>Rhabditida</taxon>
        <taxon>Tylenchina</taxon>
        <taxon>Tylenchomorpha</taxon>
        <taxon>Aphelenchoidea</taxon>
        <taxon>Aphelenchoididae</taxon>
        <taxon>Bursaphelenchus</taxon>
    </lineage>
</organism>
<dbReference type="OrthoDB" id="20844at2759"/>
<evidence type="ECO:0000313" key="3">
    <source>
        <dbReference type="Proteomes" id="UP000095284"/>
    </source>
</evidence>
<protein>
    <submittedName>
        <fullName evidence="2">(pine wood nematode) hypothetical protein</fullName>
    </submittedName>
</protein>
<dbReference type="InterPro" id="IPR007149">
    <property type="entry name" value="Leo1"/>
</dbReference>
<evidence type="ECO:0000313" key="4">
    <source>
        <dbReference type="Proteomes" id="UP000659654"/>
    </source>
</evidence>
<feature type="compositionally biased region" description="Basic and acidic residues" evidence="1">
    <location>
        <begin position="197"/>
        <end position="206"/>
    </location>
</feature>
<gene>
    <name evidence="2" type="ORF">BXYJ_LOCUS15314</name>
</gene>
<proteinExistence type="predicted"/>
<feature type="compositionally biased region" description="Basic and acidic residues" evidence="1">
    <location>
        <begin position="134"/>
        <end position="157"/>
    </location>
</feature>
<sequence length="517" mass="58759">MRLVTTRSEGRFKACGGDGASRTSVYRMFGRNGPNDAFLDMGLESKFGDSSDENSSEDERKQKDSSDDSDNSSSNHSDEEEDRVKKNASKSSDDDDEEDKSPRKKPTIASDSSDSSAASSPEPPKASKSPESAKSSDKDDSDKEVDGKGDNEDKSDKSDDDDDVRGKTKADAIFGNALSSSEDEEPKKEEPEEDLTPEERERRAEAMRQLAASSDEDEGPRRQIMELTDSYPNLKINLGKGEPIFFRPPNFLSIEPKPFNNHPEAYQREVDDDEIIDEEGRARLKLRIENTIRWRWVKDPKTGEYKKQSNAKIVKWSDGTMSMYLGDEIFEVQRQDAMPNMHLYTRVGPALQAQKIFKHKYTFRPHSTDTVTHRKLTMNMADKTNKGPKVKLMHEVGLNPESQRKEMVKKEEEALRAAARRSAQQRRVRERAREVGLTSGFIEGDDSGDEGDLGAIKRNFKQQRPYHSYYSDDSEEDERSRRVLREAKIIDSDSDDNNATTSRERKKHRIIDSDDED</sequence>
<dbReference type="WBParaSite" id="BXY_0109800.1">
    <property type="protein sequence ID" value="BXY_0109800.1"/>
    <property type="gene ID" value="BXY_0109800"/>
</dbReference>
<dbReference type="PANTHER" id="PTHR23146:SF0">
    <property type="entry name" value="RNA POLYMERASE-ASSOCIATED PROTEIN LEO1"/>
    <property type="match status" value="1"/>
</dbReference>
<feature type="compositionally biased region" description="Low complexity" evidence="1">
    <location>
        <begin position="109"/>
        <end position="133"/>
    </location>
</feature>
<dbReference type="GO" id="GO:0016593">
    <property type="term" value="C:Cdc73/Paf1 complex"/>
    <property type="evidence" value="ECO:0007669"/>
    <property type="project" value="InterPro"/>
</dbReference>
<evidence type="ECO:0000313" key="2">
    <source>
        <dbReference type="EMBL" id="CAD5235223.1"/>
    </source>
</evidence>
<dbReference type="SMR" id="A0A1I7RK65"/>
<accession>A0A1I7RK65</accession>
<name>A0A1I7RK65_BURXY</name>
<keyword evidence="4" id="KW-1185">Reference proteome</keyword>
<evidence type="ECO:0000256" key="1">
    <source>
        <dbReference type="SAM" id="MobiDB-lite"/>
    </source>
</evidence>
<feature type="compositionally biased region" description="Basic and acidic residues" evidence="1">
    <location>
        <begin position="57"/>
        <end position="66"/>
    </location>
</feature>
<dbReference type="GO" id="GO:1990269">
    <property type="term" value="F:RNA polymerase II C-terminal domain phosphoserine binding"/>
    <property type="evidence" value="ECO:0007669"/>
    <property type="project" value="TreeGrafter"/>
</dbReference>
<dbReference type="EMBL" id="CAJFCV020000006">
    <property type="protein sequence ID" value="CAG9131471.1"/>
    <property type="molecule type" value="Genomic_DNA"/>
</dbReference>
<dbReference type="Proteomes" id="UP000582659">
    <property type="component" value="Unassembled WGS sequence"/>
</dbReference>
<reference evidence="2" key="2">
    <citation type="submission" date="2020-09" db="EMBL/GenBank/DDBJ databases">
        <authorList>
            <person name="Kikuchi T."/>
        </authorList>
    </citation>
    <scope>NUCLEOTIDE SEQUENCE</scope>
    <source>
        <strain evidence="2">Ka4C1</strain>
    </source>
</reference>
<reference evidence="5" key="1">
    <citation type="submission" date="2016-11" db="UniProtKB">
        <authorList>
            <consortium name="WormBaseParasite"/>
        </authorList>
    </citation>
    <scope>IDENTIFICATION</scope>
</reference>
<dbReference type="PANTHER" id="PTHR23146">
    <property type="entry name" value="LEO1 PROTEIN"/>
    <property type="match status" value="1"/>
</dbReference>
<feature type="region of interest" description="Disordered" evidence="1">
    <location>
        <begin position="1"/>
        <end position="222"/>
    </location>
</feature>
<dbReference type="Proteomes" id="UP000659654">
    <property type="component" value="Unassembled WGS sequence"/>
</dbReference>
<feature type="region of interest" description="Disordered" evidence="1">
    <location>
        <begin position="439"/>
        <end position="517"/>
    </location>
</feature>
<dbReference type="GO" id="GO:0006368">
    <property type="term" value="P:transcription elongation by RNA polymerase II"/>
    <property type="evidence" value="ECO:0007669"/>
    <property type="project" value="InterPro"/>
</dbReference>
<dbReference type="Pfam" id="PF04004">
    <property type="entry name" value="Leo1"/>
    <property type="match status" value="1"/>
</dbReference>